<dbReference type="SUPFAM" id="SSF53335">
    <property type="entry name" value="S-adenosyl-L-methionine-dependent methyltransferases"/>
    <property type="match status" value="1"/>
</dbReference>
<dbReference type="InterPro" id="IPR012967">
    <property type="entry name" value="COMT_dimerisation"/>
</dbReference>
<keyword evidence="2 6" id="KW-0808">Transferase</keyword>
<dbReference type="Gene3D" id="1.10.10.10">
    <property type="entry name" value="Winged helix-like DNA-binding domain superfamily/Winged helix DNA-binding domain"/>
    <property type="match status" value="1"/>
</dbReference>
<feature type="domain" description="O-methyltransferase dimerisation" evidence="5">
    <location>
        <begin position="30"/>
        <end position="98"/>
    </location>
</feature>
<dbReference type="AlphaFoldDB" id="A0A833A7J3"/>
<evidence type="ECO:0000259" key="4">
    <source>
        <dbReference type="Pfam" id="PF00891"/>
    </source>
</evidence>
<evidence type="ECO:0000256" key="1">
    <source>
        <dbReference type="ARBA" id="ARBA00022603"/>
    </source>
</evidence>
<evidence type="ECO:0000256" key="3">
    <source>
        <dbReference type="ARBA" id="ARBA00022691"/>
    </source>
</evidence>
<dbReference type="CDD" id="cd02440">
    <property type="entry name" value="AdoMet_MTases"/>
    <property type="match status" value="1"/>
</dbReference>
<sequence>MELLKLPEVSPKELFHLLQDLYTKSRLLYLLKSAVDLGIFEYLEDYKTSKEIARRIGCEEVSLECTLEALYKVGLLDKKLENGNILYKNSQIAQIYLREDSQYSYLIPIKDMFKRLEYWSDGSILKDKKVVEEGEFFSEVVKVMAEECKCWELQKTVEYLLKFEEVKRARKLLDIGGGHGLYSIAFAMANKNLKCYVFDLPQVIKVTKYYIKRYRVRNVYTIEGDYYRDDIGRNYDIVFSSYNPGGKDPLVIEKIYRGLKEGGLFINKQRFPLSQDVKDVLDNIEWNFLEFKRCKKEKFRYSFERSLQFQDYLSFLEDIGFEILEVVRMKDILGYDLDRDAMMIVARKEG</sequence>
<dbReference type="SUPFAM" id="SSF46785">
    <property type="entry name" value="Winged helix' DNA-binding domain"/>
    <property type="match status" value="1"/>
</dbReference>
<evidence type="ECO:0000259" key="5">
    <source>
        <dbReference type="Pfam" id="PF08100"/>
    </source>
</evidence>
<name>A0A833A7J3_9EURY</name>
<dbReference type="Pfam" id="PF08100">
    <property type="entry name" value="Dimerisation"/>
    <property type="match status" value="1"/>
</dbReference>
<proteinExistence type="predicted"/>
<evidence type="ECO:0000256" key="2">
    <source>
        <dbReference type="ARBA" id="ARBA00022679"/>
    </source>
</evidence>
<protein>
    <submittedName>
        <fullName evidence="6">Class I SAM-dependent methyltransferase</fullName>
    </submittedName>
</protein>
<dbReference type="InterPro" id="IPR029063">
    <property type="entry name" value="SAM-dependent_MTases_sf"/>
</dbReference>
<dbReference type="Pfam" id="PF00891">
    <property type="entry name" value="Methyltransf_2"/>
    <property type="match status" value="1"/>
</dbReference>
<dbReference type="Gene3D" id="3.40.50.150">
    <property type="entry name" value="Vaccinia Virus protein VP39"/>
    <property type="match status" value="1"/>
</dbReference>
<comment type="caution">
    <text evidence="6">The sequence shown here is derived from an EMBL/GenBank/DDBJ whole genome shotgun (WGS) entry which is preliminary data.</text>
</comment>
<dbReference type="InterPro" id="IPR036388">
    <property type="entry name" value="WH-like_DNA-bd_sf"/>
</dbReference>
<dbReference type="InterPro" id="IPR036390">
    <property type="entry name" value="WH_DNA-bd_sf"/>
</dbReference>
<keyword evidence="1 6" id="KW-0489">Methyltransferase</keyword>
<dbReference type="GO" id="GO:0046983">
    <property type="term" value="F:protein dimerization activity"/>
    <property type="evidence" value="ECO:0007669"/>
    <property type="project" value="InterPro"/>
</dbReference>
<gene>
    <name evidence="6" type="ORF">EYH55_05280</name>
</gene>
<dbReference type="InterPro" id="IPR016461">
    <property type="entry name" value="COMT-like"/>
</dbReference>
<dbReference type="PROSITE" id="PS51683">
    <property type="entry name" value="SAM_OMT_II"/>
    <property type="match status" value="1"/>
</dbReference>
<dbReference type="InterPro" id="IPR001077">
    <property type="entry name" value="COMT_C"/>
</dbReference>
<keyword evidence="3" id="KW-0949">S-adenosyl-L-methionine</keyword>
<accession>A0A833A7J3</accession>
<dbReference type="PANTHER" id="PTHR11746">
    <property type="entry name" value="O-METHYLTRANSFERASE"/>
    <property type="match status" value="1"/>
</dbReference>
<feature type="domain" description="O-methyltransferase C-terminal" evidence="4">
    <location>
        <begin position="156"/>
        <end position="233"/>
    </location>
</feature>
<dbReference type="EMBL" id="DQVW01000103">
    <property type="protein sequence ID" value="HIQ32871.1"/>
    <property type="molecule type" value="Genomic_DNA"/>
</dbReference>
<dbReference type="GO" id="GO:0032259">
    <property type="term" value="P:methylation"/>
    <property type="evidence" value="ECO:0007669"/>
    <property type="project" value="UniProtKB-KW"/>
</dbReference>
<dbReference type="GO" id="GO:0008171">
    <property type="term" value="F:O-methyltransferase activity"/>
    <property type="evidence" value="ECO:0007669"/>
    <property type="project" value="InterPro"/>
</dbReference>
<dbReference type="Proteomes" id="UP000623215">
    <property type="component" value="Unassembled WGS sequence"/>
</dbReference>
<reference evidence="6" key="1">
    <citation type="journal article" date="2020" name="ISME J.">
        <title>Gammaproteobacteria mediating utilization of methyl-, sulfur- and petroleum organic compounds in deep ocean hydrothermal plumes.</title>
        <authorList>
            <person name="Zhou Z."/>
            <person name="Liu Y."/>
            <person name="Pan J."/>
            <person name="Cron B.R."/>
            <person name="Toner B.M."/>
            <person name="Anantharaman K."/>
            <person name="Breier J.A."/>
            <person name="Dick G.J."/>
            <person name="Li M."/>
        </authorList>
    </citation>
    <scope>NUCLEOTIDE SEQUENCE</scope>
    <source>
        <strain evidence="6">SZUA-1534</strain>
    </source>
</reference>
<evidence type="ECO:0000313" key="6">
    <source>
        <dbReference type="EMBL" id="HIQ32871.1"/>
    </source>
</evidence>
<organism evidence="6 7">
    <name type="scientific">Methanothermococcus okinawensis</name>
    <dbReference type="NCBI Taxonomy" id="155863"/>
    <lineage>
        <taxon>Archaea</taxon>
        <taxon>Methanobacteriati</taxon>
        <taxon>Methanobacteriota</taxon>
        <taxon>Methanomada group</taxon>
        <taxon>Methanococci</taxon>
        <taxon>Methanococcales</taxon>
        <taxon>Methanococcaceae</taxon>
        <taxon>Methanothermococcus</taxon>
    </lineage>
</organism>
<evidence type="ECO:0000313" key="7">
    <source>
        <dbReference type="Proteomes" id="UP000623215"/>
    </source>
</evidence>